<evidence type="ECO:0000313" key="6">
    <source>
        <dbReference type="Proteomes" id="UP000756921"/>
    </source>
</evidence>
<gene>
    <name evidence="5" type="ORF">PMIN01_03063</name>
</gene>
<dbReference type="AlphaFoldDB" id="A0A9P6GSH8"/>
<keyword evidence="6" id="KW-1185">Reference proteome</keyword>
<dbReference type="EMBL" id="WJXW01000002">
    <property type="protein sequence ID" value="KAF9740428.1"/>
    <property type="molecule type" value="Genomic_DNA"/>
</dbReference>
<proteinExistence type="predicted"/>
<feature type="region of interest" description="Disordered" evidence="2">
    <location>
        <begin position="464"/>
        <end position="540"/>
    </location>
</feature>
<dbReference type="Proteomes" id="UP000756921">
    <property type="component" value="Unassembled WGS sequence"/>
</dbReference>
<feature type="transmembrane region" description="Helical" evidence="3">
    <location>
        <begin position="269"/>
        <end position="295"/>
    </location>
</feature>
<dbReference type="GO" id="GO:0022857">
    <property type="term" value="F:transmembrane transporter activity"/>
    <property type="evidence" value="ECO:0007669"/>
    <property type="project" value="InterPro"/>
</dbReference>
<feature type="transmembrane region" description="Helical" evidence="3">
    <location>
        <begin position="424"/>
        <end position="444"/>
    </location>
</feature>
<feature type="transmembrane region" description="Helical" evidence="3">
    <location>
        <begin position="133"/>
        <end position="149"/>
    </location>
</feature>
<dbReference type="PANTHER" id="PTHR42910">
    <property type="entry name" value="TRANSPORTER SCO4007-RELATED"/>
    <property type="match status" value="1"/>
</dbReference>
<dbReference type="InterPro" id="IPR011701">
    <property type="entry name" value="MFS"/>
</dbReference>
<dbReference type="Gene3D" id="1.20.1250.20">
    <property type="entry name" value="MFS general substrate transporter like domains"/>
    <property type="match status" value="1"/>
</dbReference>
<dbReference type="GO" id="GO:0016020">
    <property type="term" value="C:membrane"/>
    <property type="evidence" value="ECO:0007669"/>
    <property type="project" value="UniProtKB-SubCell"/>
</dbReference>
<feature type="transmembrane region" description="Helical" evidence="3">
    <location>
        <begin position="190"/>
        <end position="209"/>
    </location>
</feature>
<feature type="compositionally biased region" description="Basic and acidic residues" evidence="2">
    <location>
        <begin position="488"/>
        <end position="534"/>
    </location>
</feature>
<evidence type="ECO:0000313" key="5">
    <source>
        <dbReference type="EMBL" id="KAF9740428.1"/>
    </source>
</evidence>
<name>A0A9P6GSH8_9PLEO</name>
<feature type="transmembrane region" description="Helical" evidence="3">
    <location>
        <begin position="337"/>
        <end position="361"/>
    </location>
</feature>
<organism evidence="5 6">
    <name type="scientific">Paraphaeosphaeria minitans</name>
    <dbReference type="NCBI Taxonomy" id="565426"/>
    <lineage>
        <taxon>Eukaryota</taxon>
        <taxon>Fungi</taxon>
        <taxon>Dikarya</taxon>
        <taxon>Ascomycota</taxon>
        <taxon>Pezizomycotina</taxon>
        <taxon>Dothideomycetes</taxon>
        <taxon>Pleosporomycetidae</taxon>
        <taxon>Pleosporales</taxon>
        <taxon>Massarineae</taxon>
        <taxon>Didymosphaeriaceae</taxon>
        <taxon>Paraphaeosphaeria</taxon>
    </lineage>
</organism>
<dbReference type="InterPro" id="IPR020846">
    <property type="entry name" value="MFS_dom"/>
</dbReference>
<dbReference type="OrthoDB" id="2105912at2759"/>
<dbReference type="SUPFAM" id="SSF103473">
    <property type="entry name" value="MFS general substrate transporter"/>
    <property type="match status" value="1"/>
</dbReference>
<feature type="transmembrane region" description="Helical" evidence="3">
    <location>
        <begin position="221"/>
        <end position="241"/>
    </location>
</feature>
<feature type="transmembrane region" description="Helical" evidence="3">
    <location>
        <begin position="64"/>
        <end position="85"/>
    </location>
</feature>
<keyword evidence="3" id="KW-0472">Membrane</keyword>
<dbReference type="InterPro" id="IPR036259">
    <property type="entry name" value="MFS_trans_sf"/>
</dbReference>
<keyword evidence="3" id="KW-1133">Transmembrane helix</keyword>
<feature type="domain" description="Major facilitator superfamily (MFS) profile" evidence="4">
    <location>
        <begin position="65"/>
        <end position="445"/>
    </location>
</feature>
<keyword evidence="3" id="KW-0812">Transmembrane</keyword>
<accession>A0A9P6GSH8</accession>
<feature type="transmembrane region" description="Helical" evidence="3">
    <location>
        <begin position="155"/>
        <end position="178"/>
    </location>
</feature>
<feature type="region of interest" description="Disordered" evidence="2">
    <location>
        <begin position="1"/>
        <end position="30"/>
    </location>
</feature>
<feature type="compositionally biased region" description="Low complexity" evidence="2">
    <location>
        <begin position="19"/>
        <end position="30"/>
    </location>
</feature>
<feature type="transmembrane region" description="Helical" evidence="3">
    <location>
        <begin position="105"/>
        <end position="126"/>
    </location>
</feature>
<evidence type="ECO:0000256" key="3">
    <source>
        <dbReference type="SAM" id="Phobius"/>
    </source>
</evidence>
<evidence type="ECO:0000256" key="2">
    <source>
        <dbReference type="SAM" id="MobiDB-lite"/>
    </source>
</evidence>
<evidence type="ECO:0000256" key="1">
    <source>
        <dbReference type="ARBA" id="ARBA00004141"/>
    </source>
</evidence>
<feature type="transmembrane region" description="Helical" evidence="3">
    <location>
        <begin position="301"/>
        <end position="325"/>
    </location>
</feature>
<comment type="caution">
    <text evidence="5">The sequence shown here is derived from an EMBL/GenBank/DDBJ whole genome shotgun (WGS) entry which is preliminary data.</text>
</comment>
<protein>
    <submittedName>
        <fullName evidence="5">Membrane protein</fullName>
    </submittedName>
</protein>
<dbReference type="CDD" id="cd17324">
    <property type="entry name" value="MFS_NepI_like"/>
    <property type="match status" value="1"/>
</dbReference>
<reference evidence="5" key="1">
    <citation type="journal article" date="2020" name="Mol. Plant Microbe Interact.">
        <title>Genome Sequence of the Biocontrol Agent Coniothyrium minitans strain Conio (IMI 134523).</title>
        <authorList>
            <person name="Patel D."/>
            <person name="Shittu T.A."/>
            <person name="Baroncelli R."/>
            <person name="Muthumeenakshi S."/>
            <person name="Osborne T.H."/>
            <person name="Janganan T.K."/>
            <person name="Sreenivasaprasad S."/>
        </authorList>
    </citation>
    <scope>NUCLEOTIDE SEQUENCE</scope>
    <source>
        <strain evidence="5">Conio</strain>
    </source>
</reference>
<sequence>MNSDEKGPATGVGVDLDATPTPISGPSSPTISSTRNRWRWRRVYDILMYTPPRCRWDPDKPPQFSMGMNVLFAFASGFTVANLYYSHPILNILADDFCVKYEDVAQIPTVMQAGYAAGLLFLCPLGDLLPRRPFVVGLVGITATLWLGLCLTSNLGVFTAISFLVSITTVTPQLMLPLVGDLAPPHRRAAALSVVVSGLQLGILVARVLSGTISNFVTWRAVYWMAFGLQYLIFILLWFFMPDYPATNTSLNYFHLLWSIVQMLTRHPVLVQACLAGFFTSSTFTSFWTTLTFLLAGAPYFYSPLVIGLFGLIGIAAMCIGPVYARKVTDKFVPHMTVLFGLFCCMLGICFGTYLGTFTVAGPVLQAFLLDFGMQTAQIANRSAIYAIEPTRRNGVNTAFMVATFCGQLMGTAAGSHIYAEAGWIGSGSASVGFVGAAVLVMIVRGPWESRWVGWRGGWSFKKKNQNSADGKTAEAGNAIRGQGSADEEFRVEGKAVEEVAAEEGHERQLKDDREVEVGGRLSEESKRSSRVDEISPVQT</sequence>
<dbReference type="PANTHER" id="PTHR42910:SF1">
    <property type="entry name" value="MAJOR FACILITATOR SUPERFAMILY (MFS) PROFILE DOMAIN-CONTAINING PROTEIN"/>
    <property type="match status" value="1"/>
</dbReference>
<comment type="subcellular location">
    <subcellularLocation>
        <location evidence="1">Membrane</location>
        <topology evidence="1">Multi-pass membrane protein</topology>
    </subcellularLocation>
</comment>
<dbReference type="PROSITE" id="PS50850">
    <property type="entry name" value="MFS"/>
    <property type="match status" value="1"/>
</dbReference>
<dbReference type="Pfam" id="PF07690">
    <property type="entry name" value="MFS_1"/>
    <property type="match status" value="1"/>
</dbReference>
<evidence type="ECO:0000259" key="4">
    <source>
        <dbReference type="PROSITE" id="PS50850"/>
    </source>
</evidence>